<feature type="compositionally biased region" description="Basic and acidic residues" evidence="1">
    <location>
        <begin position="847"/>
        <end position="857"/>
    </location>
</feature>
<feature type="compositionally biased region" description="Basic and acidic residues" evidence="1">
    <location>
        <begin position="561"/>
        <end position="585"/>
    </location>
</feature>
<feature type="region of interest" description="Disordered" evidence="1">
    <location>
        <begin position="1869"/>
        <end position="2053"/>
    </location>
</feature>
<dbReference type="SUPFAM" id="SSF51045">
    <property type="entry name" value="WW domain"/>
    <property type="match status" value="1"/>
</dbReference>
<feature type="compositionally biased region" description="Low complexity" evidence="1">
    <location>
        <begin position="509"/>
        <end position="519"/>
    </location>
</feature>
<feature type="compositionally biased region" description="Basic and acidic residues" evidence="1">
    <location>
        <begin position="1618"/>
        <end position="1641"/>
    </location>
</feature>
<feature type="compositionally biased region" description="Acidic residues" evidence="1">
    <location>
        <begin position="1894"/>
        <end position="1936"/>
    </location>
</feature>
<evidence type="ECO:0000256" key="1">
    <source>
        <dbReference type="SAM" id="MobiDB-lite"/>
    </source>
</evidence>
<reference evidence="3 4" key="1">
    <citation type="journal article" date="2016" name="Nat. Commun.">
        <title>Local admixture of amplified and diversified secreted pathogenesis determinants shapes mosaic Toxoplasma gondii genomes.</title>
        <authorList>
            <person name="Lorenzi H."/>
            <person name="Khan A."/>
            <person name="Behnke M.S."/>
            <person name="Namasivayam S."/>
            <person name="Swapna L.S."/>
            <person name="Hadjithomas M."/>
            <person name="Karamycheva S."/>
            <person name="Pinney D."/>
            <person name="Brunk B.P."/>
            <person name="Ajioka J.W."/>
            <person name="Ajzenberg D."/>
            <person name="Boothroyd J.C."/>
            <person name="Boyle J.P."/>
            <person name="Darde M.L."/>
            <person name="Diaz-Miranda M.A."/>
            <person name="Dubey J.P."/>
            <person name="Fritz H.M."/>
            <person name="Gennari S.M."/>
            <person name="Gregory B.D."/>
            <person name="Kim K."/>
            <person name="Saeij J.P."/>
            <person name="Su C."/>
            <person name="White M.W."/>
            <person name="Zhu X.Q."/>
            <person name="Howe D.K."/>
            <person name="Rosenthal B.M."/>
            <person name="Grigg M.E."/>
            <person name="Parkinson J."/>
            <person name="Liu L."/>
            <person name="Kissinger J.C."/>
            <person name="Roos D.S."/>
            <person name="Sibley L.D."/>
        </authorList>
    </citation>
    <scope>NUCLEOTIDE SEQUENCE [LARGE SCALE GENOMIC DNA]</scope>
    <source>
        <strain evidence="3 4">ARI</strain>
    </source>
</reference>
<feature type="compositionally biased region" description="Basic and acidic residues" evidence="1">
    <location>
        <begin position="1575"/>
        <end position="1589"/>
    </location>
</feature>
<feature type="compositionally biased region" description="Low complexity" evidence="1">
    <location>
        <begin position="1732"/>
        <end position="1744"/>
    </location>
</feature>
<feature type="compositionally biased region" description="Acidic residues" evidence="1">
    <location>
        <begin position="1206"/>
        <end position="1217"/>
    </location>
</feature>
<dbReference type="OrthoDB" id="334042at2759"/>
<feature type="compositionally biased region" description="Basic and acidic residues" evidence="1">
    <location>
        <begin position="1384"/>
        <end position="1397"/>
    </location>
</feature>
<feature type="compositionally biased region" description="Basic and acidic residues" evidence="1">
    <location>
        <begin position="1543"/>
        <end position="1554"/>
    </location>
</feature>
<evidence type="ECO:0000313" key="3">
    <source>
        <dbReference type="EMBL" id="KYF40075.1"/>
    </source>
</evidence>
<feature type="compositionally biased region" description="Low complexity" evidence="1">
    <location>
        <begin position="711"/>
        <end position="769"/>
    </location>
</feature>
<feature type="compositionally biased region" description="Basic and acidic residues" evidence="1">
    <location>
        <begin position="1122"/>
        <end position="1162"/>
    </location>
</feature>
<feature type="compositionally biased region" description="Basic residues" evidence="1">
    <location>
        <begin position="1224"/>
        <end position="1234"/>
    </location>
</feature>
<proteinExistence type="predicted"/>
<feature type="region of interest" description="Disordered" evidence="1">
    <location>
        <begin position="1480"/>
        <end position="1681"/>
    </location>
</feature>
<feature type="region of interest" description="Disordered" evidence="1">
    <location>
        <begin position="683"/>
        <end position="769"/>
    </location>
</feature>
<feature type="compositionally biased region" description="Low complexity" evidence="1">
    <location>
        <begin position="622"/>
        <end position="633"/>
    </location>
</feature>
<feature type="compositionally biased region" description="Acidic residues" evidence="1">
    <location>
        <begin position="1347"/>
        <end position="1363"/>
    </location>
</feature>
<feature type="region of interest" description="Disordered" evidence="1">
    <location>
        <begin position="1694"/>
        <end position="1783"/>
    </location>
</feature>
<feature type="region of interest" description="Disordered" evidence="1">
    <location>
        <begin position="1008"/>
        <end position="1052"/>
    </location>
</feature>
<accession>A0A139XMR6</accession>
<feature type="region of interest" description="Disordered" evidence="1">
    <location>
        <begin position="1"/>
        <end position="138"/>
    </location>
</feature>
<feature type="compositionally biased region" description="Acidic residues" evidence="1">
    <location>
        <begin position="1555"/>
        <end position="1574"/>
    </location>
</feature>
<feature type="compositionally biased region" description="Low complexity" evidence="1">
    <location>
        <begin position="1017"/>
        <end position="1052"/>
    </location>
</feature>
<dbReference type="Proteomes" id="UP000074247">
    <property type="component" value="Unassembled WGS sequence"/>
</dbReference>
<feature type="region of interest" description="Disordered" evidence="1">
    <location>
        <begin position="285"/>
        <end position="473"/>
    </location>
</feature>
<dbReference type="VEuPathDB" id="ToxoDB:TGARI_314358"/>
<feature type="compositionally biased region" description="Acidic residues" evidence="1">
    <location>
        <begin position="182"/>
        <end position="191"/>
    </location>
</feature>
<dbReference type="SMART" id="SM00456">
    <property type="entry name" value="WW"/>
    <property type="match status" value="1"/>
</dbReference>
<dbReference type="Pfam" id="PF00397">
    <property type="entry name" value="WW"/>
    <property type="match status" value="1"/>
</dbReference>
<feature type="compositionally biased region" description="Acidic residues" evidence="1">
    <location>
        <begin position="1872"/>
        <end position="1884"/>
    </location>
</feature>
<feature type="compositionally biased region" description="Basic and acidic residues" evidence="1">
    <location>
        <begin position="595"/>
        <end position="608"/>
    </location>
</feature>
<feature type="compositionally biased region" description="Basic and acidic residues" evidence="1">
    <location>
        <begin position="1717"/>
        <end position="1726"/>
    </location>
</feature>
<feature type="domain" description="WW" evidence="2">
    <location>
        <begin position="237"/>
        <end position="271"/>
    </location>
</feature>
<feature type="compositionally biased region" description="Basic and acidic residues" evidence="1">
    <location>
        <begin position="125"/>
        <end position="134"/>
    </location>
</feature>
<feature type="compositionally biased region" description="Acidic residues" evidence="1">
    <location>
        <begin position="107"/>
        <end position="124"/>
    </location>
</feature>
<feature type="compositionally biased region" description="Basic and acidic residues" evidence="1">
    <location>
        <begin position="1172"/>
        <end position="1187"/>
    </location>
</feature>
<sequence length="2120" mass="230402">MPETLSASPQAEHRRDDSENNPGRSVCLSCEAEKRRMERRRQATAGEEVDPRQTQADTPRKPVRRHTGDTSKHKSGRLRKEKDEDDQEEEEGEERGAKGEEAIVGEQDAEGESEEGGEENAEEKEEGRAMKGEGCRTQVTMQWGVEERQKVPEEEDLLFSPCSLSDCSPVWREMSEEREEREKDEEEESDPEFVFLEDRSSTWSPTPADLLVCAKRLGFVFPEDSPFLCLARECLTAPLPAPWVACQSRRDGSIFFFNPETKASVWENPGDAIFREKLAAARLKHRRAAGETEGSCGRSQGASDAGPLSVRIGASPGLETRCKEVAAGEESRAADPPELAKRDREMQKARRWGDCVKSQKDEGEGNTEMKSKTHTQEDQQKKERKEQANHEEEAERGEAHEGEEGEEEEGGEEELLNLLAPFEGGREEGEVTDGRLFPGPHVRGVGSREDVESGDAERGRDASNSESCTERKNSFCLFEEDSSEFEEGEAAAASPCVSLFLRSDGGEEGAQSSASSPSARRLEAFPVSRRLSLPRPVPSAGPSAVSRCLGMPTGAPTSCSREVRTEMHGRLEEEKRVDSATKDLEWLSSPCMAAKKTEEAESSSEPRIEGQGSAGGDRLSQERLSLSLQNSQREQAEDTVSAIVDGRKGQHSHNGDILDALLSTPAAALETRCWRAKRRRRSLGVRVTNSEAAPVKDLGDKTASRHSSPVSLFLSSPAVASSSSSSCSPSHASSGSSSPPSPSLLCPAVSRSPPRSASASPSSCSLSNSSFFSPSFAPATPRAFAGSEKEDFLEQTAKGDAKDGTILASLAAFHLPAGPASPGDASSDSSPSFAASAAPLRTSPSKRATDGEPQEKREIGLLQIFQVAGRALGARDSALRQLDGEMEAVELLEREACGEVGALSWSERWGENEDGEREREDPRGAGVSNVRFTVARDERQGICLPDGSPSPPGSLSSSSHSRPSVSPSPGDGFWPFLRCMLNSSQVPLLTVASRVVSRNVSVDNLQRETLSQSPSFSPVAPCPSSSDSASSSSSSASLPSHPSPTESSCSAPSSFRLPSTVAFPPSAASPATSCRLSPSSSSSRCSTSFCCSACASSSCVLPSFAPPHLACSAATVAPSTRSSHDGGREALEREEAERQQREVEETEGERGGTEANDEEGRASEGSGESDGDGGREASEQRESHTAETHLNVQRGDAWSQTRAVAEDDGEAAEEDRDACDSHRGHSRAWKKKREGAHALRPGDKQASRVLEESGENREDEGGATRTPLHASRRLSCSFHGESPSLAIVSISQTPEREDRRGRGEAAEAGETSRSCDWTKDETLPFAEETAEAVEAARRRITRNETMQEGEEESPTEKVEEEDSANGREAGTRHGGEGGPALHASCRDSKDANKEMKISRPKSLKDSPPSDLASSATWGVVRTPYFFVGCTDSPGASDAQKGSQQNPAFRLPSASTCASLSSLPGSRECLQSEEEGVFSSIPRAPSLCGKRGEKAKPVGTSRQAPHLDVCHREVATNEPTNESEEAAAGADQTDAGAGEEPEEAEKGAELVKNEAGEAEEVAAEEGVYDGGEMEDEKAGDGDELDVKGGEEGEGDGGAGQSDEGRANEVEAALPVTGEFRFDATKERPALGVAERSEEERNLSSEGNAHSRARQMHAFSKKQLEEREILSRPPSSARFPLSPDLERTAWNEANASVLSDLDSRQDKKAVPGVEWSCEESARMKSGTEKEDDASLPLSPNSISSSIVAHRVPTSSSSPCSLPSVCVSSSASSSPSSSFTAQTPAKPLFVKAAVREREKQISAQRRGETERRLEGELRRAKRDLAAALRLRREQEESHARQLSRLALQEAQLKRETQEAKAELARVLRRLKQREEEEQEREQEDEQREESGDRGEQEGEQEEEEEGEQEGEQAEGEERGGEEDEQEEEQEGEQEEEQEGEQEREQEGEQERDEEGEQEREQEEEQEEEQEVEQGEGEEREKERMKGEATLEGCGSAWSSVGRISWRGETCTGEQKTQGKRQKPFHERQKEERRQEADSRRERKTKHKGDPPPCGKGVTHCTDITGFTLDLALLSLDLSVSLKEVEYEHGFDFFCFTRRSRYCIYRGRIKRGRVAYLQSLAGRK</sequence>
<feature type="compositionally biased region" description="Acidic residues" evidence="1">
    <location>
        <begin position="403"/>
        <end position="415"/>
    </location>
</feature>
<dbReference type="InterPro" id="IPR001202">
    <property type="entry name" value="WW_dom"/>
</dbReference>
<dbReference type="EMBL" id="AGQS02005565">
    <property type="protein sequence ID" value="KYF40075.1"/>
    <property type="molecule type" value="Genomic_DNA"/>
</dbReference>
<feature type="region of interest" description="Disordered" evidence="1">
    <location>
        <begin position="502"/>
        <end position="655"/>
    </location>
</feature>
<dbReference type="PROSITE" id="PS50020">
    <property type="entry name" value="WW_DOMAIN_2"/>
    <property type="match status" value="1"/>
</dbReference>
<feature type="region of interest" description="Disordered" evidence="1">
    <location>
        <begin position="817"/>
        <end position="857"/>
    </location>
</feature>
<dbReference type="InterPro" id="IPR036020">
    <property type="entry name" value="WW_dom_sf"/>
</dbReference>
<feature type="compositionally biased region" description="Low complexity" evidence="1">
    <location>
        <begin position="817"/>
        <end position="839"/>
    </location>
</feature>
<feature type="compositionally biased region" description="Basic and acidic residues" evidence="1">
    <location>
        <begin position="320"/>
        <end position="402"/>
    </location>
</feature>
<protein>
    <submittedName>
        <fullName evidence="3">WW domain protein</fullName>
    </submittedName>
</protein>
<feature type="compositionally biased region" description="Basic and acidic residues" evidence="1">
    <location>
        <begin position="908"/>
        <end position="923"/>
    </location>
</feature>
<feature type="compositionally biased region" description="Acidic residues" evidence="1">
    <location>
        <begin position="83"/>
        <end position="93"/>
    </location>
</feature>
<feature type="compositionally biased region" description="Basic and acidic residues" evidence="1">
    <location>
        <begin position="645"/>
        <end position="655"/>
    </location>
</feature>
<name>A0A139XMR6_TOXGO</name>
<feature type="compositionally biased region" description="Basic and acidic residues" evidence="1">
    <location>
        <begin position="1973"/>
        <end position="1985"/>
    </location>
</feature>
<comment type="caution">
    <text evidence="3">The sequence shown here is derived from an EMBL/GenBank/DDBJ whole genome shotgun (WGS) entry which is preliminary data.</text>
</comment>
<dbReference type="CDD" id="cd00201">
    <property type="entry name" value="WW"/>
    <property type="match status" value="1"/>
</dbReference>
<feature type="compositionally biased region" description="Basic and acidic residues" evidence="1">
    <location>
        <begin position="1235"/>
        <end position="1262"/>
    </location>
</feature>
<feature type="compositionally biased region" description="Basic and acidic residues" evidence="1">
    <location>
        <begin position="446"/>
        <end position="473"/>
    </location>
</feature>
<feature type="region of interest" description="Disordered" evidence="1">
    <location>
        <begin position="907"/>
        <end position="969"/>
    </location>
</feature>
<feature type="compositionally biased region" description="Acidic residues" evidence="1">
    <location>
        <begin position="1946"/>
        <end position="1972"/>
    </location>
</feature>
<evidence type="ECO:0000259" key="2">
    <source>
        <dbReference type="PROSITE" id="PS50020"/>
    </source>
</evidence>
<feature type="compositionally biased region" description="Low complexity" evidence="1">
    <location>
        <begin position="953"/>
        <end position="969"/>
    </location>
</feature>
<feature type="region of interest" description="Disordered" evidence="1">
    <location>
        <begin position="1115"/>
        <end position="1415"/>
    </location>
</feature>
<feature type="region of interest" description="Disordered" evidence="1">
    <location>
        <begin position="170"/>
        <end position="193"/>
    </location>
</feature>
<organism evidence="3 4">
    <name type="scientific">Toxoplasma gondii ARI</name>
    <dbReference type="NCBI Taxonomy" id="1074872"/>
    <lineage>
        <taxon>Eukaryota</taxon>
        <taxon>Sar</taxon>
        <taxon>Alveolata</taxon>
        <taxon>Apicomplexa</taxon>
        <taxon>Conoidasida</taxon>
        <taxon>Coccidia</taxon>
        <taxon>Eucoccidiorida</taxon>
        <taxon>Eimeriorina</taxon>
        <taxon>Sarcocystidae</taxon>
        <taxon>Toxoplasma</taxon>
    </lineage>
</organism>
<gene>
    <name evidence="3" type="ORF">TGARI_314358</name>
</gene>
<feature type="compositionally biased region" description="Low complexity" evidence="1">
    <location>
        <begin position="1525"/>
        <end position="1535"/>
    </location>
</feature>
<feature type="compositionally biased region" description="Basic and acidic residues" evidence="1">
    <location>
        <begin position="424"/>
        <end position="433"/>
    </location>
</feature>
<feature type="compositionally biased region" description="Basic and acidic residues" evidence="1">
    <location>
        <begin position="66"/>
        <end position="82"/>
    </location>
</feature>
<feature type="compositionally biased region" description="Basic and acidic residues" evidence="1">
    <location>
        <begin position="2020"/>
        <end position="2037"/>
    </location>
</feature>
<evidence type="ECO:0000313" key="4">
    <source>
        <dbReference type="Proteomes" id="UP000074247"/>
    </source>
</evidence>
<dbReference type="Gene3D" id="3.30.1470.10">
    <property type="entry name" value="Photosystem I PsaD, reaction center subunit II"/>
    <property type="match status" value="1"/>
</dbReference>
<feature type="compositionally biased region" description="Low complexity" evidence="1">
    <location>
        <begin position="1752"/>
        <end position="1775"/>
    </location>
</feature>
<feature type="region of interest" description="Disordered" evidence="1">
    <location>
        <begin position="1796"/>
        <end position="1816"/>
    </location>
</feature>
<feature type="compositionally biased region" description="Basic and acidic residues" evidence="1">
    <location>
        <begin position="1294"/>
        <end position="1305"/>
    </location>
</feature>